<evidence type="ECO:0000313" key="2">
    <source>
        <dbReference type="Proteomes" id="UP000193978"/>
    </source>
</evidence>
<dbReference type="AlphaFoldDB" id="A0A1W6MQJ5"/>
<sequence length="92" mass="10572">MDPEDYRMEAGLFFSKGDSARNKSLVFRRFRRAADAIQYAVEELSPKTLSSCSLEVNGLHYFGREIRPLYDGEAFPLRRRSRPDASRPDARG</sequence>
<protein>
    <submittedName>
        <fullName evidence="1">Uncharacterized protein</fullName>
    </submittedName>
</protein>
<dbReference type="KEGG" id="mbry:B1812_00280"/>
<dbReference type="Proteomes" id="UP000193978">
    <property type="component" value="Chromosome"/>
</dbReference>
<organism evidence="1 2">
    <name type="scientific">Methylocystis bryophila</name>
    <dbReference type="NCBI Taxonomy" id="655015"/>
    <lineage>
        <taxon>Bacteria</taxon>
        <taxon>Pseudomonadati</taxon>
        <taxon>Pseudomonadota</taxon>
        <taxon>Alphaproteobacteria</taxon>
        <taxon>Hyphomicrobiales</taxon>
        <taxon>Methylocystaceae</taxon>
        <taxon>Methylocystis</taxon>
    </lineage>
</organism>
<evidence type="ECO:0000313" key="1">
    <source>
        <dbReference type="EMBL" id="ARN79759.1"/>
    </source>
</evidence>
<name>A0A1W6MQJ5_9HYPH</name>
<reference evidence="1 2" key="1">
    <citation type="submission" date="2017-02" db="EMBL/GenBank/DDBJ databases">
        <authorList>
            <person name="Peterson S.W."/>
        </authorList>
    </citation>
    <scope>NUCLEOTIDE SEQUENCE [LARGE SCALE GENOMIC DNA]</scope>
    <source>
        <strain evidence="1 2">S285</strain>
    </source>
</reference>
<gene>
    <name evidence="1" type="ORF">B1812_00280</name>
</gene>
<dbReference type="EMBL" id="CP019948">
    <property type="protein sequence ID" value="ARN79759.1"/>
    <property type="molecule type" value="Genomic_DNA"/>
</dbReference>
<dbReference type="STRING" id="655015.B1812_00280"/>
<proteinExistence type="predicted"/>
<accession>A0A1W6MQJ5</accession>
<keyword evidence="2" id="KW-1185">Reference proteome</keyword>